<dbReference type="EMBL" id="BMHE01000025">
    <property type="protein sequence ID" value="GFZ92404.1"/>
    <property type="molecule type" value="Genomic_DNA"/>
</dbReference>
<comment type="caution">
    <text evidence="4">The sequence shown here is derived from an EMBL/GenBank/DDBJ whole genome shotgun (WGS) entry which is preliminary data.</text>
</comment>
<dbReference type="InterPro" id="IPR003961">
    <property type="entry name" value="FN3_dom"/>
</dbReference>
<dbReference type="RefSeq" id="WP_229757766.1">
    <property type="nucleotide sequence ID" value="NZ_BMHE01000025.1"/>
</dbReference>
<dbReference type="Gene3D" id="2.60.120.200">
    <property type="match status" value="1"/>
</dbReference>
<reference evidence="5" key="1">
    <citation type="journal article" date="2019" name="Int. J. Syst. Evol. Microbiol.">
        <title>The Global Catalogue of Microorganisms (GCM) 10K type strain sequencing project: providing services to taxonomists for standard genome sequencing and annotation.</title>
        <authorList>
            <consortium name="The Broad Institute Genomics Platform"/>
            <consortium name="The Broad Institute Genome Sequencing Center for Infectious Disease"/>
            <person name="Wu L."/>
            <person name="Ma J."/>
        </authorList>
    </citation>
    <scope>NUCLEOTIDE SEQUENCE [LARGE SCALE GENOMIC DNA]</scope>
    <source>
        <strain evidence="5">CGMCC 1.15043</strain>
    </source>
</reference>
<sequence>MTGLAMITRSKIMALSLSICLLLTLLPISGFAQAEVESETAAGAVPNPWKQQNIGSPAMTGTASYDPGADQFTASGAGTDIWGKSDQFNYVYQPWTGDGAIIALVSSQTTSNDFAKAGIMIRETLKADSKHVDLLMTPTNGFTFQYRTETGGASQSVKIASTSPAWVKLERKGSVIKGYVSNNGLNWGDLGNLTLNMSASLYVGLVVTSHDASKLSTATFDKVKVNATGDVFPPTEPTNLQANSVTNTTANISWTASLDDVGVKGYDLYKDNVLTQANVTNTSYTFTGLTPDTTYSITVKAKDAAGNISNASKPLTVKTTNQSDTESPTAPTDLASSSKTSSSVNLTWTASTDNVSVYEYDIYTSGILAGSTPAASFNVTGLTANTTYNFTVKARDLAGNISVASKALSVKTNPASSDPYTPEVVASNLETPWAIAFAPDGRIFFTERNSGRIRVVVNGQLKSTPVITLGSPFYYMPKSEGGLLGLALDPDFATNHYMYIYHSYKTSDNKVANRVVRLIENNNTATLDKVLITNLPGAVYHNGGRLKIGPDKKLYFSDGNYGNKDDTLTFLGGKTFRLNLDGTIPSDNPFGASSPIYSRGHRNPQGFAWQPGTNRLFESEHGEASHDEINFIEPGNNYGWPKYEGDDQNHPGITPPLIYANGTTWAPSGITFVTKGPWAGNLLVANLKGKQIIRMVIGQQNGKPTIDSNNLNYLYVNKYGRIRDIVEAPDGSLYFVTSNNGDKNGDGTPDKLIRLVPNF</sequence>
<name>A0ABQ1EYN3_9BACL</name>
<dbReference type="InterPro" id="IPR036116">
    <property type="entry name" value="FN3_sf"/>
</dbReference>
<feature type="domain" description="Fibronectin type-III" evidence="3">
    <location>
        <begin position="236"/>
        <end position="323"/>
    </location>
</feature>
<dbReference type="InterPro" id="IPR012938">
    <property type="entry name" value="Glc/Sorbosone_DH"/>
</dbReference>
<evidence type="ECO:0000259" key="3">
    <source>
        <dbReference type="PROSITE" id="PS50853"/>
    </source>
</evidence>
<evidence type="ECO:0000313" key="5">
    <source>
        <dbReference type="Proteomes" id="UP000615455"/>
    </source>
</evidence>
<accession>A0ABQ1EYN3</accession>
<organism evidence="4 5">
    <name type="scientific">Paenibacillus marchantiophytorum</name>
    <dbReference type="NCBI Taxonomy" id="1619310"/>
    <lineage>
        <taxon>Bacteria</taxon>
        <taxon>Bacillati</taxon>
        <taxon>Bacillota</taxon>
        <taxon>Bacilli</taxon>
        <taxon>Bacillales</taxon>
        <taxon>Paenibacillaceae</taxon>
        <taxon>Paenibacillus</taxon>
    </lineage>
</organism>
<feature type="domain" description="Fibronectin type-III" evidence="3">
    <location>
        <begin position="330"/>
        <end position="415"/>
    </location>
</feature>
<dbReference type="PROSITE" id="PS50853">
    <property type="entry name" value="FN3"/>
    <property type="match status" value="2"/>
</dbReference>
<evidence type="ECO:0000256" key="1">
    <source>
        <dbReference type="SAM" id="MobiDB-lite"/>
    </source>
</evidence>
<protein>
    <recommendedName>
        <fullName evidence="3">Fibronectin type-III domain-containing protein</fullName>
    </recommendedName>
</protein>
<evidence type="ECO:0000256" key="2">
    <source>
        <dbReference type="SAM" id="SignalP"/>
    </source>
</evidence>
<feature type="signal peptide" evidence="2">
    <location>
        <begin position="1"/>
        <end position="34"/>
    </location>
</feature>
<feature type="chain" id="PRO_5046223742" description="Fibronectin type-III domain-containing protein" evidence="2">
    <location>
        <begin position="35"/>
        <end position="759"/>
    </location>
</feature>
<dbReference type="PANTHER" id="PTHR19328">
    <property type="entry name" value="HEDGEHOG-INTERACTING PROTEIN"/>
    <property type="match status" value="1"/>
</dbReference>
<feature type="compositionally biased region" description="Polar residues" evidence="1">
    <location>
        <begin position="313"/>
        <end position="330"/>
    </location>
</feature>
<keyword evidence="2" id="KW-0732">Signal</keyword>
<dbReference type="SUPFAM" id="SSF50952">
    <property type="entry name" value="Soluble quinoprotein glucose dehydrogenase"/>
    <property type="match status" value="1"/>
</dbReference>
<dbReference type="Pfam" id="PF07995">
    <property type="entry name" value="GSDH"/>
    <property type="match status" value="1"/>
</dbReference>
<feature type="region of interest" description="Disordered" evidence="1">
    <location>
        <begin position="313"/>
        <end position="339"/>
    </location>
</feature>
<gene>
    <name evidence="4" type="ORF">GCM10008018_43440</name>
</gene>
<dbReference type="CDD" id="cd00063">
    <property type="entry name" value="FN3"/>
    <property type="match status" value="2"/>
</dbReference>
<dbReference type="Pfam" id="PF00041">
    <property type="entry name" value="fn3"/>
    <property type="match status" value="2"/>
</dbReference>
<dbReference type="SMART" id="SM00060">
    <property type="entry name" value="FN3"/>
    <property type="match status" value="2"/>
</dbReference>
<dbReference type="Gene3D" id="2.120.10.30">
    <property type="entry name" value="TolB, C-terminal domain"/>
    <property type="match status" value="1"/>
</dbReference>
<dbReference type="InterPro" id="IPR013783">
    <property type="entry name" value="Ig-like_fold"/>
</dbReference>
<dbReference type="Proteomes" id="UP000615455">
    <property type="component" value="Unassembled WGS sequence"/>
</dbReference>
<dbReference type="SUPFAM" id="SSF49265">
    <property type="entry name" value="Fibronectin type III"/>
    <property type="match status" value="1"/>
</dbReference>
<dbReference type="Gene3D" id="2.60.40.10">
    <property type="entry name" value="Immunoglobulins"/>
    <property type="match status" value="2"/>
</dbReference>
<evidence type="ECO:0000313" key="4">
    <source>
        <dbReference type="EMBL" id="GFZ92404.1"/>
    </source>
</evidence>
<dbReference type="PANTHER" id="PTHR19328:SF13">
    <property type="entry name" value="HIPL1 PROTEIN"/>
    <property type="match status" value="1"/>
</dbReference>
<dbReference type="InterPro" id="IPR011042">
    <property type="entry name" value="6-blade_b-propeller_TolB-like"/>
</dbReference>
<keyword evidence="5" id="KW-1185">Reference proteome</keyword>
<proteinExistence type="predicted"/>
<dbReference type="InterPro" id="IPR011041">
    <property type="entry name" value="Quinoprot_gluc/sorb_DH_b-prop"/>
</dbReference>